<evidence type="ECO:0000256" key="2">
    <source>
        <dbReference type="ARBA" id="ARBA00023125"/>
    </source>
</evidence>
<dbReference type="Pfam" id="PF00440">
    <property type="entry name" value="TetR_N"/>
    <property type="match status" value="1"/>
</dbReference>
<evidence type="ECO:0000256" key="3">
    <source>
        <dbReference type="ARBA" id="ARBA00023163"/>
    </source>
</evidence>
<dbReference type="AlphaFoldDB" id="A0A1H7RUP8"/>
<evidence type="ECO:0000256" key="4">
    <source>
        <dbReference type="PROSITE-ProRule" id="PRU00335"/>
    </source>
</evidence>
<dbReference type="InterPro" id="IPR001647">
    <property type="entry name" value="HTH_TetR"/>
</dbReference>
<keyword evidence="2 4" id="KW-0238">DNA-binding</keyword>
<feature type="DNA-binding region" description="H-T-H motif" evidence="4">
    <location>
        <begin position="84"/>
        <end position="103"/>
    </location>
</feature>
<gene>
    <name evidence="6" type="ORF">SAMN05444583_11228</name>
</gene>
<dbReference type="SUPFAM" id="SSF46689">
    <property type="entry name" value="Homeodomain-like"/>
    <property type="match status" value="1"/>
</dbReference>
<keyword evidence="1" id="KW-0805">Transcription regulation</keyword>
<keyword evidence="3" id="KW-0804">Transcription</keyword>
<dbReference type="PANTHER" id="PTHR47752">
    <property type="entry name" value="HTH-TYPE TRANSCRIPTIONAL REPRESSOR FABR"/>
    <property type="match status" value="1"/>
</dbReference>
<dbReference type="EMBL" id="FOAW01000012">
    <property type="protein sequence ID" value="SEL63729.1"/>
    <property type="molecule type" value="Genomic_DNA"/>
</dbReference>
<dbReference type="PANTHER" id="PTHR47752:SF1">
    <property type="entry name" value="HTH-TYPE TRANSCRIPTIONAL REPRESSOR FABR"/>
    <property type="match status" value="1"/>
</dbReference>
<dbReference type="InterPro" id="IPR009057">
    <property type="entry name" value="Homeodomain-like_sf"/>
</dbReference>
<evidence type="ECO:0000313" key="7">
    <source>
        <dbReference type="Proteomes" id="UP000198677"/>
    </source>
</evidence>
<dbReference type="Gene3D" id="1.10.10.60">
    <property type="entry name" value="Homeodomain-like"/>
    <property type="match status" value="1"/>
</dbReference>
<dbReference type="Proteomes" id="UP000198677">
    <property type="component" value="Unassembled WGS sequence"/>
</dbReference>
<reference evidence="7" key="1">
    <citation type="submission" date="2016-10" db="EMBL/GenBank/DDBJ databases">
        <authorList>
            <person name="Varghese N."/>
            <person name="Submissions S."/>
        </authorList>
    </citation>
    <scope>NUCLEOTIDE SEQUENCE [LARGE SCALE GENOMIC DNA]</scope>
    <source>
        <strain evidence="7">DSM 44675</strain>
    </source>
</reference>
<evidence type="ECO:0000259" key="5">
    <source>
        <dbReference type="PROSITE" id="PS50977"/>
    </source>
</evidence>
<dbReference type="PROSITE" id="PS50977">
    <property type="entry name" value="HTH_TETR_2"/>
    <property type="match status" value="1"/>
</dbReference>
<proteinExistence type="predicted"/>
<sequence>MRVSESFSEHSYTNKCVRKYQVDVNPNGDVTPITDHPYTEQVNTHTLIAVTEPETRAERKERTRAALLDGALELLEDRSFANLSLREVARSAGIVPTAFYRHFASMDDLGVALVEDSMRMLRRMLREARRDPSAKNAGASLEILLRQVHTHEGQFRFLSRERYGGVAEVRRAIASELRLFASELTIDLSRVPGLSGWEVEDLEMAADLIVGTMMSTVVGVLEVDQRDEREVITRAERQLRLIMIGMGGWRSGPR</sequence>
<dbReference type="Pfam" id="PF21943">
    <property type="entry name" value="TetR_C_46"/>
    <property type="match status" value="1"/>
</dbReference>
<dbReference type="PRINTS" id="PR00455">
    <property type="entry name" value="HTHTETR"/>
</dbReference>
<dbReference type="FunFam" id="1.10.10.60:FF:000034">
    <property type="entry name" value="HTH-type transcriptional repressor FabR"/>
    <property type="match status" value="1"/>
</dbReference>
<evidence type="ECO:0000256" key="1">
    <source>
        <dbReference type="ARBA" id="ARBA00023015"/>
    </source>
</evidence>
<evidence type="ECO:0000313" key="6">
    <source>
        <dbReference type="EMBL" id="SEL63729.1"/>
    </source>
</evidence>
<dbReference type="InterPro" id="IPR050692">
    <property type="entry name" value="HTH_transcr_repressor_FabR"/>
</dbReference>
<dbReference type="InterPro" id="IPR054129">
    <property type="entry name" value="DesT_TetR_C"/>
</dbReference>
<accession>A0A1H7RUP8</accession>
<dbReference type="Gene3D" id="1.10.357.10">
    <property type="entry name" value="Tetracycline Repressor, domain 2"/>
    <property type="match status" value="1"/>
</dbReference>
<feature type="domain" description="HTH tetR-type" evidence="5">
    <location>
        <begin position="61"/>
        <end position="121"/>
    </location>
</feature>
<name>A0A1H7RUP8_9NOCA</name>
<protein>
    <submittedName>
        <fullName evidence="6">DNA-binding transcriptional regulator, AcrR family</fullName>
    </submittedName>
</protein>
<organism evidence="6 7">
    <name type="scientific">Rhodococcus maanshanensis</name>
    <dbReference type="NCBI Taxonomy" id="183556"/>
    <lineage>
        <taxon>Bacteria</taxon>
        <taxon>Bacillati</taxon>
        <taxon>Actinomycetota</taxon>
        <taxon>Actinomycetes</taxon>
        <taxon>Mycobacteriales</taxon>
        <taxon>Nocardiaceae</taxon>
        <taxon>Rhodococcus</taxon>
    </lineage>
</organism>
<keyword evidence="7" id="KW-1185">Reference proteome</keyword>
<dbReference type="GO" id="GO:0003677">
    <property type="term" value="F:DNA binding"/>
    <property type="evidence" value="ECO:0007669"/>
    <property type="project" value="UniProtKB-UniRule"/>
</dbReference>